<accession>A0ABQ9EJY8</accession>
<organism evidence="1 2">
    <name type="scientific">Tegillarca granosa</name>
    <name type="common">Malaysian cockle</name>
    <name type="synonym">Anadara granosa</name>
    <dbReference type="NCBI Taxonomy" id="220873"/>
    <lineage>
        <taxon>Eukaryota</taxon>
        <taxon>Metazoa</taxon>
        <taxon>Spiralia</taxon>
        <taxon>Lophotrochozoa</taxon>
        <taxon>Mollusca</taxon>
        <taxon>Bivalvia</taxon>
        <taxon>Autobranchia</taxon>
        <taxon>Pteriomorphia</taxon>
        <taxon>Arcoida</taxon>
        <taxon>Arcoidea</taxon>
        <taxon>Arcidae</taxon>
        <taxon>Tegillarca</taxon>
    </lineage>
</organism>
<dbReference type="SUPFAM" id="SSF52833">
    <property type="entry name" value="Thioredoxin-like"/>
    <property type="match status" value="1"/>
</dbReference>
<protein>
    <recommendedName>
        <fullName evidence="3">Thioredoxin-like protein AAED1</fullName>
    </recommendedName>
</protein>
<evidence type="ECO:0008006" key="3">
    <source>
        <dbReference type="Google" id="ProtNLM"/>
    </source>
</evidence>
<proteinExistence type="predicted"/>
<dbReference type="Gene3D" id="3.40.30.10">
    <property type="entry name" value="Glutaredoxin"/>
    <property type="match status" value="1"/>
</dbReference>
<evidence type="ECO:0000313" key="2">
    <source>
        <dbReference type="Proteomes" id="UP001217089"/>
    </source>
</evidence>
<keyword evidence="2" id="KW-1185">Reference proteome</keyword>
<reference evidence="1 2" key="1">
    <citation type="submission" date="2022-12" db="EMBL/GenBank/DDBJ databases">
        <title>Chromosome-level genome of Tegillarca granosa.</title>
        <authorList>
            <person name="Kim J."/>
        </authorList>
    </citation>
    <scope>NUCLEOTIDE SEQUENCE [LARGE SCALE GENOMIC DNA]</scope>
    <source>
        <strain evidence="1">Teg-2019</strain>
        <tissue evidence="1">Adductor muscle</tissue>
    </source>
</reference>
<dbReference type="PANTHER" id="PTHR28630:SF3">
    <property type="entry name" value="PEROXIREDOXIN-LIKE 2C"/>
    <property type="match status" value="1"/>
</dbReference>
<dbReference type="InterPro" id="IPR032801">
    <property type="entry name" value="PXL2A/B/C"/>
</dbReference>
<dbReference type="InterPro" id="IPR036249">
    <property type="entry name" value="Thioredoxin-like_sf"/>
</dbReference>
<gene>
    <name evidence="1" type="ORF">KUTeg_016132</name>
</gene>
<dbReference type="CDD" id="cd02970">
    <property type="entry name" value="PRX_like2"/>
    <property type="match status" value="1"/>
</dbReference>
<name>A0ABQ9EJY8_TEGGR</name>
<dbReference type="Pfam" id="PF13911">
    <property type="entry name" value="AhpC-TSA_2"/>
    <property type="match status" value="1"/>
</dbReference>
<sequence>MDSKQKEKKSDLEEINDLKMSRGEKEEYVIDFNKLGNHIVYDENGNKIRFGDVYKHQKTIIVFTRHFLCFMCKDYVEDLAIIPLEYLQEANVRVVVIGPAPYKFIRYTLYTDPERELYSALKLKSDVIPGPPKGSKHVKQSTFMGILQSTWRAMKAKEYQGNIHQQGGAFIFGPGDVCHYYHIDQDSSGHAPINDLLEAAGVQQVSFPKDSRIQTL</sequence>
<evidence type="ECO:0000313" key="1">
    <source>
        <dbReference type="EMBL" id="KAJ8305587.1"/>
    </source>
</evidence>
<dbReference type="PANTHER" id="PTHR28630">
    <property type="match status" value="1"/>
</dbReference>
<dbReference type="EMBL" id="JARBDR010000813">
    <property type="protein sequence ID" value="KAJ8305587.1"/>
    <property type="molecule type" value="Genomic_DNA"/>
</dbReference>
<comment type="caution">
    <text evidence="1">The sequence shown here is derived from an EMBL/GenBank/DDBJ whole genome shotgun (WGS) entry which is preliminary data.</text>
</comment>
<dbReference type="Proteomes" id="UP001217089">
    <property type="component" value="Unassembled WGS sequence"/>
</dbReference>